<dbReference type="AlphaFoldDB" id="A0A7U7J0M6"/>
<organism evidence="4 5">
    <name type="scientific">Parasaccharibacter apium</name>
    <dbReference type="NCBI Taxonomy" id="1510841"/>
    <lineage>
        <taxon>Bacteria</taxon>
        <taxon>Pseudomonadati</taxon>
        <taxon>Pseudomonadota</taxon>
        <taxon>Alphaproteobacteria</taxon>
        <taxon>Acetobacterales</taxon>
        <taxon>Acetobacteraceae</taxon>
        <taxon>Parasaccharibacter</taxon>
    </lineage>
</organism>
<dbReference type="PANTHER" id="PTHR33371">
    <property type="entry name" value="INTERMEMBRANE PHOSPHOLIPID TRANSPORT SYSTEM BINDING PROTEIN MLAD-RELATED"/>
    <property type="match status" value="1"/>
</dbReference>
<sequence>MASDNAGYIAARRAGRERMELLVGLVAAAALVVLVVLALVGRQHPQDSGYPLHAAFGHVDGLSVGSDVRLAGVTVGHVRSMQVDPHTFQANVVFSVASDIHLPVDSGAIITSDSLLGGKYVALTPGGDTAMLAPDGTIGETQGAISLEQLLSKFIFSVTDSLQKKAAPAAQPAAASAAVPEPAPGAGQTSP</sequence>
<comment type="caution">
    <text evidence="4">The sequence shown here is derived from an EMBL/GenBank/DDBJ whole genome shotgun (WGS) entry which is preliminary data.</text>
</comment>
<dbReference type="InterPro" id="IPR052336">
    <property type="entry name" value="MlaD_Phospholipid_Transporter"/>
</dbReference>
<feature type="domain" description="Mce/MlaD" evidence="3">
    <location>
        <begin position="49"/>
        <end position="126"/>
    </location>
</feature>
<reference evidence="4 5" key="2">
    <citation type="journal article" date="2014" name="PLoS ONE">
        <title>Evolution of mitochondria reconstructed from the energy metabolism of living bacteria.</title>
        <authorList>
            <person name="Degli Esposti M."/>
            <person name="Chouaia B."/>
            <person name="Comandatore F."/>
            <person name="Crotti E."/>
            <person name="Sassera D."/>
            <person name="Lievens P.M."/>
            <person name="Daffonchio D."/>
            <person name="Bandi C."/>
        </authorList>
    </citation>
    <scope>NUCLEOTIDE SEQUENCE [LARGE SCALE GENOMIC DNA]</scope>
    <source>
        <strain evidence="5">AM169</strain>
    </source>
</reference>
<dbReference type="InterPro" id="IPR003399">
    <property type="entry name" value="Mce/MlaD"/>
</dbReference>
<evidence type="ECO:0000256" key="1">
    <source>
        <dbReference type="SAM" id="MobiDB-lite"/>
    </source>
</evidence>
<dbReference type="GO" id="GO:0015914">
    <property type="term" value="P:phospholipid transport"/>
    <property type="evidence" value="ECO:0007669"/>
    <property type="project" value="InterPro"/>
</dbReference>
<accession>A0A7U7J0M6</accession>
<dbReference type="NCBIfam" id="TIGR04430">
    <property type="entry name" value="OM_asym_MlaD"/>
    <property type="match status" value="1"/>
</dbReference>
<dbReference type="Pfam" id="PF02470">
    <property type="entry name" value="MlaD"/>
    <property type="match status" value="1"/>
</dbReference>
<evidence type="ECO:0000256" key="2">
    <source>
        <dbReference type="SAM" id="Phobius"/>
    </source>
</evidence>
<evidence type="ECO:0000313" key="4">
    <source>
        <dbReference type="EMBL" id="CDG33484.1"/>
    </source>
</evidence>
<feature type="transmembrane region" description="Helical" evidence="2">
    <location>
        <begin position="21"/>
        <end position="41"/>
    </location>
</feature>
<name>A0A7U7J0M6_9PROT</name>
<protein>
    <submittedName>
        <fullName evidence="4">ABC transporter substrate binding protein</fullName>
    </submittedName>
</protein>
<keyword evidence="2" id="KW-1133">Transmembrane helix</keyword>
<keyword evidence="2" id="KW-0812">Transmembrane</keyword>
<proteinExistence type="predicted"/>
<evidence type="ECO:0000313" key="5">
    <source>
        <dbReference type="Proteomes" id="UP000027590"/>
    </source>
</evidence>
<evidence type="ECO:0000259" key="3">
    <source>
        <dbReference type="Pfam" id="PF02470"/>
    </source>
</evidence>
<dbReference type="EMBL" id="CBLY010000004">
    <property type="protein sequence ID" value="CDG33484.1"/>
    <property type="molecule type" value="Genomic_DNA"/>
</dbReference>
<dbReference type="Proteomes" id="UP000027590">
    <property type="component" value="Unassembled WGS sequence"/>
</dbReference>
<reference evidence="4 5" key="1">
    <citation type="journal article" date="2014" name="Genome Biol. Evol.">
        <title>Acetic acid bacteria genomes reveal functional traits for adaptation to life in insect guts.</title>
        <authorList>
            <person name="Chouaia B."/>
            <person name="Gaiarsa S."/>
            <person name="Crotti E."/>
            <person name="Comandatore F."/>
            <person name="Degli Esposti M."/>
            <person name="Ricci I."/>
            <person name="Alma A."/>
            <person name="Favia G."/>
            <person name="Bandi C."/>
            <person name="Daffonchio D."/>
        </authorList>
    </citation>
    <scope>NUCLEOTIDE SEQUENCE [LARGE SCALE GENOMIC DNA]</scope>
    <source>
        <strain evidence="5">AM169</strain>
    </source>
</reference>
<dbReference type="InterPro" id="IPR030970">
    <property type="entry name" value="ABC_MlaD"/>
</dbReference>
<dbReference type="PANTHER" id="PTHR33371:SF4">
    <property type="entry name" value="INTERMEMBRANE PHOSPHOLIPID TRANSPORT SYSTEM BINDING PROTEIN MLAD"/>
    <property type="match status" value="1"/>
</dbReference>
<dbReference type="RefSeq" id="WP_052349002.1">
    <property type="nucleotide sequence ID" value="NZ_CBLY010000004.1"/>
</dbReference>
<gene>
    <name evidence="4" type="ORF">SACS_0746</name>
</gene>
<feature type="region of interest" description="Disordered" evidence="1">
    <location>
        <begin position="167"/>
        <end position="191"/>
    </location>
</feature>
<keyword evidence="2" id="KW-0472">Membrane</keyword>